<dbReference type="AlphaFoldDB" id="A0A3G6IY06"/>
<gene>
    <name evidence="2" type="primary">ytpA</name>
    <name evidence="2" type="ORF">CGERO_01655</name>
</gene>
<feature type="domain" description="Serine aminopeptidase S33" evidence="1">
    <location>
        <begin position="28"/>
        <end position="266"/>
    </location>
</feature>
<keyword evidence="3" id="KW-1185">Reference proteome</keyword>
<organism evidence="2 3">
    <name type="scientific">Corynebacterium gerontici</name>
    <dbReference type="NCBI Taxonomy" id="2079234"/>
    <lineage>
        <taxon>Bacteria</taxon>
        <taxon>Bacillati</taxon>
        <taxon>Actinomycetota</taxon>
        <taxon>Actinomycetes</taxon>
        <taxon>Mycobacteriales</taxon>
        <taxon>Corynebacteriaceae</taxon>
        <taxon>Corynebacterium</taxon>
    </lineage>
</organism>
<evidence type="ECO:0000313" key="3">
    <source>
        <dbReference type="Proteomes" id="UP000271587"/>
    </source>
</evidence>
<name>A0A3G6IY06_9CORY</name>
<keyword evidence="2" id="KW-0378">Hydrolase</keyword>
<dbReference type="OrthoDB" id="9806902at2"/>
<dbReference type="InterPro" id="IPR022742">
    <property type="entry name" value="Hydrolase_4"/>
</dbReference>
<reference evidence="2 3" key="1">
    <citation type="submission" date="2018-11" db="EMBL/GenBank/DDBJ databases">
        <authorList>
            <person name="Kleinhagauer T."/>
            <person name="Glaeser S.P."/>
            <person name="Spergser J."/>
            <person name="Ruckert C."/>
            <person name="Kaempfer P."/>
            <person name="Busse H.-J."/>
        </authorList>
    </citation>
    <scope>NUCLEOTIDE SEQUENCE [LARGE SCALE GENOMIC DNA]</scope>
    <source>
        <strain evidence="2 3">W8</strain>
    </source>
</reference>
<sequence>MMVESARPGFCHGILKPMKLQQFHTQKDPRATVLIAHGFAEHSGRYTQLIRQLTSHGFDVVIYDHHNHGTNIDAPKQKACVDVEKLIDDHLKARNEVANTKRTSALVLLGHSMGGLITAASALQHPHGIQGVILSAPALKLGNAMPKPVMKVARQVAKLLPRLGTASIPPEQLSSDEYVQRKYVEDPLNYVGKVPLLSASTMFAEGQKVLENKDQWPLWVPLLAVQGTADEIVNPAGTRELVKSAERRGVDVQYREVAAGRHEVLGPPNDVETTPLILAWLRHLSEEL</sequence>
<evidence type="ECO:0000313" key="2">
    <source>
        <dbReference type="EMBL" id="AZA10665.1"/>
    </source>
</evidence>
<dbReference type="KEGG" id="cgk:CGERO_01655"/>
<dbReference type="SUPFAM" id="SSF53474">
    <property type="entry name" value="alpha/beta-Hydrolases"/>
    <property type="match status" value="1"/>
</dbReference>
<dbReference type="Proteomes" id="UP000271587">
    <property type="component" value="Chromosome"/>
</dbReference>
<dbReference type="InterPro" id="IPR029058">
    <property type="entry name" value="AB_hydrolase_fold"/>
</dbReference>
<dbReference type="EC" id="3.1.1.-" evidence="2"/>
<dbReference type="GO" id="GO:0016787">
    <property type="term" value="F:hydrolase activity"/>
    <property type="evidence" value="ECO:0007669"/>
    <property type="project" value="UniProtKB-KW"/>
</dbReference>
<dbReference type="Gene3D" id="3.40.50.1820">
    <property type="entry name" value="alpha/beta hydrolase"/>
    <property type="match status" value="1"/>
</dbReference>
<dbReference type="InterPro" id="IPR051044">
    <property type="entry name" value="MAG_DAG_Lipase"/>
</dbReference>
<protein>
    <submittedName>
        <fullName evidence="2">Phospholipase YtpA</fullName>
        <ecNumber evidence="2">3.1.1.-</ecNumber>
    </submittedName>
</protein>
<proteinExistence type="predicted"/>
<evidence type="ECO:0000259" key="1">
    <source>
        <dbReference type="Pfam" id="PF12146"/>
    </source>
</evidence>
<dbReference type="Pfam" id="PF12146">
    <property type="entry name" value="Hydrolase_4"/>
    <property type="match status" value="1"/>
</dbReference>
<dbReference type="EMBL" id="CP033897">
    <property type="protein sequence ID" value="AZA10665.1"/>
    <property type="molecule type" value="Genomic_DNA"/>
</dbReference>
<dbReference type="PANTHER" id="PTHR11614">
    <property type="entry name" value="PHOSPHOLIPASE-RELATED"/>
    <property type="match status" value="1"/>
</dbReference>
<accession>A0A3G6IY06</accession>